<dbReference type="Gene3D" id="3.30.420.40">
    <property type="match status" value="1"/>
</dbReference>
<organism evidence="2 3">
    <name type="scientific">Magnetospirillum aberrantis SpK</name>
    <dbReference type="NCBI Taxonomy" id="908842"/>
    <lineage>
        <taxon>Bacteria</taxon>
        <taxon>Pseudomonadati</taxon>
        <taxon>Pseudomonadota</taxon>
        <taxon>Alphaproteobacteria</taxon>
        <taxon>Rhodospirillales</taxon>
        <taxon>Rhodospirillaceae</taxon>
        <taxon>Magnetospirillum</taxon>
    </lineage>
</organism>
<keyword evidence="3" id="KW-1185">Reference proteome</keyword>
<dbReference type="Pfam" id="PF02541">
    <property type="entry name" value="Ppx-GppA"/>
    <property type="match status" value="1"/>
</dbReference>
<protein>
    <submittedName>
        <fullName evidence="2">Ppx/GppA family phosphatase</fullName>
    </submittedName>
</protein>
<gene>
    <name evidence="2" type="ORF">G4223_17330</name>
</gene>
<proteinExistence type="predicted"/>
<dbReference type="InterPro" id="IPR050273">
    <property type="entry name" value="GppA/Ppx_hydrolase"/>
</dbReference>
<dbReference type="CDD" id="cd24054">
    <property type="entry name" value="ASKHA_NBD_AaPPX-GppA_MtPPX2-like"/>
    <property type="match status" value="1"/>
</dbReference>
<dbReference type="PANTHER" id="PTHR30005">
    <property type="entry name" value="EXOPOLYPHOSPHATASE"/>
    <property type="match status" value="1"/>
</dbReference>
<sequence>MLVARPTGRRGFRVVDAFSRITRLGEGVAATGRLSEDAMARTVAALSACADKMSRNRVTHARLVATEACRRATNHQEFAARVAGETGLTLDIISAHEEAGLALAGCASLMEPDVPWALVFDIGGGSTELVWVRNNGGRHEMQGVQSLPVGVVTLAESMGESLNTKAGYDQAVDTIRTRLIDFETRHHIAERLKSGEVQMLGTSGTVTTLAALHLDLVRYERSLVDGVDLHFEHIADVTDRLAAMSAAERANHPCIGPERADLVLAGCAILEAMCQSWPLASLRVADRGVREGLLLSMMAETARRRTQGERRA</sequence>
<dbReference type="GO" id="GO:0016462">
    <property type="term" value="F:pyrophosphatase activity"/>
    <property type="evidence" value="ECO:0007669"/>
    <property type="project" value="TreeGrafter"/>
</dbReference>
<dbReference type="Proteomes" id="UP000480684">
    <property type="component" value="Unassembled WGS sequence"/>
</dbReference>
<dbReference type="PANTHER" id="PTHR30005:SF0">
    <property type="entry name" value="RETROGRADE REGULATION PROTEIN 2"/>
    <property type="match status" value="1"/>
</dbReference>
<feature type="domain" description="Ppx/GppA phosphatase N-terminal" evidence="1">
    <location>
        <begin position="12"/>
        <end position="299"/>
    </location>
</feature>
<evidence type="ECO:0000313" key="2">
    <source>
        <dbReference type="EMBL" id="NFV81877.1"/>
    </source>
</evidence>
<comment type="caution">
    <text evidence="2">The sequence shown here is derived from an EMBL/GenBank/DDBJ whole genome shotgun (WGS) entry which is preliminary data.</text>
</comment>
<dbReference type="InterPro" id="IPR043129">
    <property type="entry name" value="ATPase_NBD"/>
</dbReference>
<dbReference type="Gene3D" id="3.30.420.150">
    <property type="entry name" value="Exopolyphosphatase. Domain 2"/>
    <property type="match status" value="1"/>
</dbReference>
<dbReference type="AlphaFoldDB" id="A0A7C9QW45"/>
<evidence type="ECO:0000313" key="3">
    <source>
        <dbReference type="Proteomes" id="UP000480684"/>
    </source>
</evidence>
<dbReference type="EMBL" id="JAAIYP010000044">
    <property type="protein sequence ID" value="NFV81877.1"/>
    <property type="molecule type" value="Genomic_DNA"/>
</dbReference>
<reference evidence="2 3" key="1">
    <citation type="submission" date="2020-02" db="EMBL/GenBank/DDBJ databases">
        <authorList>
            <person name="Dziuba M."/>
            <person name="Kuznetsov B."/>
            <person name="Mardanov A."/>
            <person name="Ravin N."/>
            <person name="Grouzdev D."/>
        </authorList>
    </citation>
    <scope>NUCLEOTIDE SEQUENCE [LARGE SCALE GENOMIC DNA]</scope>
    <source>
        <strain evidence="2 3">SpK</strain>
    </source>
</reference>
<dbReference type="SUPFAM" id="SSF53067">
    <property type="entry name" value="Actin-like ATPase domain"/>
    <property type="match status" value="2"/>
</dbReference>
<dbReference type="InterPro" id="IPR003695">
    <property type="entry name" value="Ppx_GppA_N"/>
</dbReference>
<accession>A0A7C9QW45</accession>
<name>A0A7C9QW45_9PROT</name>
<evidence type="ECO:0000259" key="1">
    <source>
        <dbReference type="Pfam" id="PF02541"/>
    </source>
</evidence>